<gene>
    <name evidence="1" type="ORF">ANCDUO_07572</name>
</gene>
<dbReference type="EMBL" id="KN729552">
    <property type="protein sequence ID" value="KIH62147.1"/>
    <property type="molecule type" value="Genomic_DNA"/>
</dbReference>
<protein>
    <submittedName>
        <fullName evidence="1">Uncharacterized protein</fullName>
    </submittedName>
</protein>
<dbReference type="Proteomes" id="UP000054047">
    <property type="component" value="Unassembled WGS sequence"/>
</dbReference>
<dbReference type="AlphaFoldDB" id="A0A0C2DI54"/>
<keyword evidence="2" id="KW-1185">Reference proteome</keyword>
<evidence type="ECO:0000313" key="1">
    <source>
        <dbReference type="EMBL" id="KIH62147.1"/>
    </source>
</evidence>
<accession>A0A0C2DI54</accession>
<reference evidence="1 2" key="1">
    <citation type="submission" date="2013-12" db="EMBL/GenBank/DDBJ databases">
        <title>Draft genome of the parsitic nematode Ancylostoma duodenale.</title>
        <authorList>
            <person name="Mitreva M."/>
        </authorList>
    </citation>
    <scope>NUCLEOTIDE SEQUENCE [LARGE SCALE GENOMIC DNA]</scope>
    <source>
        <strain evidence="1 2">Zhejiang</strain>
    </source>
</reference>
<name>A0A0C2DI54_9BILA</name>
<evidence type="ECO:0000313" key="2">
    <source>
        <dbReference type="Proteomes" id="UP000054047"/>
    </source>
</evidence>
<sequence>MKYEETRVDPKEATIRERIKTLEGELANVQKCFQELARKRSCKQRDYEAGVHRSEERITCFYCEGRVHHSAKLPEPSMQTELGKLQCELANDDVFKRLWHDRKTDNVEG</sequence>
<proteinExistence type="predicted"/>
<organism evidence="1 2">
    <name type="scientific">Ancylostoma duodenale</name>
    <dbReference type="NCBI Taxonomy" id="51022"/>
    <lineage>
        <taxon>Eukaryota</taxon>
        <taxon>Metazoa</taxon>
        <taxon>Ecdysozoa</taxon>
        <taxon>Nematoda</taxon>
        <taxon>Chromadorea</taxon>
        <taxon>Rhabditida</taxon>
        <taxon>Rhabditina</taxon>
        <taxon>Rhabditomorpha</taxon>
        <taxon>Strongyloidea</taxon>
        <taxon>Ancylostomatidae</taxon>
        <taxon>Ancylostomatinae</taxon>
        <taxon>Ancylostoma</taxon>
    </lineage>
</organism>